<dbReference type="OrthoDB" id="2157866at2759"/>
<reference evidence="8" key="1">
    <citation type="submission" date="2022-11" db="EMBL/GenBank/DDBJ databases">
        <authorList>
            <person name="Hyden B.L."/>
            <person name="Feng K."/>
            <person name="Yates T."/>
            <person name="Jawdy S."/>
            <person name="Smart L.B."/>
            <person name="Muchero W."/>
        </authorList>
    </citation>
    <scope>NUCLEOTIDE SEQUENCE</scope>
    <source>
        <tissue evidence="8">Shoot tip</tissue>
    </source>
</reference>
<dbReference type="Gene3D" id="1.10.555.10">
    <property type="entry name" value="Rho GTPase activation protein"/>
    <property type="match status" value="1"/>
</dbReference>
<dbReference type="InterPro" id="IPR001849">
    <property type="entry name" value="PH_domain"/>
</dbReference>
<dbReference type="InterPro" id="IPR008936">
    <property type="entry name" value="Rho_GTPase_activation_prot"/>
</dbReference>
<comment type="caution">
    <text evidence="8">The sequence shown here is derived from an EMBL/GenBank/DDBJ whole genome shotgun (WGS) entry which is preliminary data.</text>
</comment>
<dbReference type="InterPro" id="IPR011993">
    <property type="entry name" value="PH-like_dom_sf"/>
</dbReference>
<evidence type="ECO:0000259" key="7">
    <source>
        <dbReference type="PROSITE" id="PS50238"/>
    </source>
</evidence>
<feature type="coiled-coil region" evidence="4">
    <location>
        <begin position="830"/>
        <end position="857"/>
    </location>
</feature>
<feature type="compositionally biased region" description="Polar residues" evidence="5">
    <location>
        <begin position="766"/>
        <end position="795"/>
    </location>
</feature>
<feature type="domain" description="PH" evidence="6">
    <location>
        <begin position="19"/>
        <end position="126"/>
    </location>
</feature>
<keyword evidence="9" id="KW-1185">Reference proteome</keyword>
<dbReference type="EMBL" id="JAPFFL010000019">
    <property type="protein sequence ID" value="KAJ6670951.1"/>
    <property type="molecule type" value="Genomic_DNA"/>
</dbReference>
<feature type="compositionally biased region" description="Polar residues" evidence="5">
    <location>
        <begin position="431"/>
        <end position="440"/>
    </location>
</feature>
<dbReference type="GO" id="GO:0009920">
    <property type="term" value="P:cell plate formation involved in plant-type cell wall biogenesis"/>
    <property type="evidence" value="ECO:0007669"/>
    <property type="project" value="UniProtKB-ARBA"/>
</dbReference>
<feature type="compositionally biased region" description="Acidic residues" evidence="5">
    <location>
        <begin position="415"/>
        <end position="425"/>
    </location>
</feature>
<evidence type="ECO:0000259" key="6">
    <source>
        <dbReference type="PROSITE" id="PS50003"/>
    </source>
</evidence>
<keyword evidence="1" id="KW-0343">GTPase activation</keyword>
<dbReference type="SUPFAM" id="SSF48350">
    <property type="entry name" value="GTPase activation domain, GAP"/>
    <property type="match status" value="1"/>
</dbReference>
<gene>
    <name evidence="8" type="ORF">OIU85_014779</name>
</gene>
<dbReference type="GO" id="GO:0005096">
    <property type="term" value="F:GTPase activator activity"/>
    <property type="evidence" value="ECO:0007669"/>
    <property type="project" value="UniProtKB-KW"/>
</dbReference>
<evidence type="ECO:0000256" key="5">
    <source>
        <dbReference type="SAM" id="MobiDB-lite"/>
    </source>
</evidence>
<dbReference type="GO" id="GO:0005886">
    <property type="term" value="C:plasma membrane"/>
    <property type="evidence" value="ECO:0007669"/>
    <property type="project" value="UniProtKB-ARBA"/>
</dbReference>
<dbReference type="CDD" id="cd00159">
    <property type="entry name" value="RhoGAP"/>
    <property type="match status" value="1"/>
</dbReference>
<dbReference type="InterPro" id="IPR025757">
    <property type="entry name" value="MIP1_Leuzipper"/>
</dbReference>
<dbReference type="PANTHER" id="PTHR46265">
    <property type="entry name" value="RHO GTPASE-ACTIVATING PROTEIN 7"/>
    <property type="match status" value="1"/>
</dbReference>
<dbReference type="InterPro" id="IPR000198">
    <property type="entry name" value="RhoGAP_dom"/>
</dbReference>
<evidence type="ECO:0000256" key="1">
    <source>
        <dbReference type="ARBA" id="ARBA00022468"/>
    </source>
</evidence>
<keyword evidence="2 4" id="KW-0175">Coiled coil</keyword>
<feature type="region of interest" description="Disordered" evidence="5">
    <location>
        <begin position="763"/>
        <end position="795"/>
    </location>
</feature>
<proteinExistence type="predicted"/>
<feature type="compositionally biased region" description="Polar residues" evidence="5">
    <location>
        <begin position="460"/>
        <end position="473"/>
    </location>
</feature>
<dbReference type="CDD" id="cd00821">
    <property type="entry name" value="PH"/>
    <property type="match status" value="1"/>
</dbReference>
<dbReference type="FunFam" id="2.30.29.30:FF:000302">
    <property type="entry name" value="Rho GTPase-activating protein 7"/>
    <property type="match status" value="1"/>
</dbReference>
<dbReference type="PANTHER" id="PTHR46265:SF2">
    <property type="entry name" value="RHO GTPASE-ACTIVATING PROTEIN 7"/>
    <property type="match status" value="1"/>
</dbReference>
<feature type="compositionally biased region" description="Basic and acidic residues" evidence="5">
    <location>
        <begin position="403"/>
        <end position="414"/>
    </location>
</feature>
<dbReference type="Pfam" id="PF00620">
    <property type="entry name" value="RhoGAP"/>
    <property type="match status" value="1"/>
</dbReference>
<evidence type="ECO:0000256" key="2">
    <source>
        <dbReference type="ARBA" id="ARBA00023054"/>
    </source>
</evidence>
<sequence length="876" mass="96869">MSSATLAALERPRVGPSNTVFKSGPLFISSKGIGWKSWKKRWFILTRTSLVFFKNDPSALPQRGGEVNLTLGGIDLNNSGSVVVREDKKLLTVLFPDGRDGRAFTLKAETSEDMYEWKTALELALAQAPSPALVMGHNGIFRSDTNEAIEGSFHQWRDKRPVKSLVVGRPILLALEDIDGGPSFLEKALRFLEKFGTKVEGILRQAADVEEVDRRVQEYEQGKSEFEPDEDAHVVGDCVKHVLRELPSSPVPASCCTALLEAYKIDRKEARINAMRSAIVETFPEPNRRLLQRILKMMHTISSHAHENRMNPSAVAACMAPLLLRPLLAGECELEDDFDVNGDNSAQLLAAANAANNAQAIITTLLEEYENIFDDENLHRCSISADSRIENSGSDDSTDDENVDMKDNGYHDAENEVDQDTDDDPERVLSGNLSESSGSAGSDLYDYKAFGGDDSDVGSPRTNNAPAESSNISVDPVQTRDSNAPPKEQKSKPKKGNENSENEMDVSSMLPAGESYRSMGEILSSVDPVSPMPISGVESSAEKSAGKVAASNLNGKRSTFWGRSNARKTHSMESVDSSGEEELAIQRLEITKNDLRHRIAKEARGNAILQASLERRKQALHERRLALEQDVARLQEQLQAERDLRAALEVGLSMSSGQFTSSHGMDSKTRAELEEIALAEADVARLKQKVAELHHQLNQQRQHHYGSLSDASDRFQHVQNHNPQQRFLQPDFDTTIAFVNHERKQRTEEGLLGTDWRNIKGPGFATGSSCRQPSRKQLTESASLSDSKSTEASTNMSMDELCGVDSAPSTSRAVEVMDYPRHPSAASSALVELTTRLDFFKERRSQLMEQLHNLDLNYGTTSSQDFIYRPSSPPWN</sequence>
<evidence type="ECO:0000313" key="8">
    <source>
        <dbReference type="EMBL" id="KAJ6670951.1"/>
    </source>
</evidence>
<dbReference type="FunFam" id="1.10.555.10:FF:000052">
    <property type="entry name" value="Rho GTPase-activating protein REN1"/>
    <property type="match status" value="1"/>
</dbReference>
<feature type="domain" description="Rho-GAP" evidence="7">
    <location>
        <begin position="173"/>
        <end position="373"/>
    </location>
</feature>
<dbReference type="SUPFAM" id="SSF50729">
    <property type="entry name" value="PH domain-like"/>
    <property type="match status" value="1"/>
</dbReference>
<feature type="compositionally biased region" description="Basic and acidic residues" evidence="5">
    <location>
        <begin position="487"/>
        <end position="498"/>
    </location>
</feature>
<evidence type="ECO:0000256" key="3">
    <source>
        <dbReference type="ARBA" id="ARBA00057854"/>
    </source>
</evidence>
<accession>A0A9Q0NJT9</accession>
<dbReference type="Pfam" id="PF00169">
    <property type="entry name" value="PH"/>
    <property type="match status" value="1"/>
</dbReference>
<dbReference type="AlphaFoldDB" id="A0A9Q0NJT9"/>
<dbReference type="InterPro" id="IPR052799">
    <property type="entry name" value="Rho_GAP_Regulators"/>
</dbReference>
<dbReference type="GO" id="GO:0005737">
    <property type="term" value="C:cytoplasm"/>
    <property type="evidence" value="ECO:0007669"/>
    <property type="project" value="UniProtKB-ARBA"/>
</dbReference>
<evidence type="ECO:0000313" key="9">
    <source>
        <dbReference type="Proteomes" id="UP001151529"/>
    </source>
</evidence>
<dbReference type="Proteomes" id="UP001151529">
    <property type="component" value="Chromosome 9"/>
</dbReference>
<organism evidence="8 9">
    <name type="scientific">Salix viminalis</name>
    <name type="common">Common osier</name>
    <name type="synonym">Basket willow</name>
    <dbReference type="NCBI Taxonomy" id="40686"/>
    <lineage>
        <taxon>Eukaryota</taxon>
        <taxon>Viridiplantae</taxon>
        <taxon>Streptophyta</taxon>
        <taxon>Embryophyta</taxon>
        <taxon>Tracheophyta</taxon>
        <taxon>Spermatophyta</taxon>
        <taxon>Magnoliopsida</taxon>
        <taxon>eudicotyledons</taxon>
        <taxon>Gunneridae</taxon>
        <taxon>Pentapetalae</taxon>
        <taxon>rosids</taxon>
        <taxon>fabids</taxon>
        <taxon>Malpighiales</taxon>
        <taxon>Salicaceae</taxon>
        <taxon>Saliceae</taxon>
        <taxon>Salix</taxon>
    </lineage>
</organism>
<dbReference type="PROSITE" id="PS50003">
    <property type="entry name" value="PH_DOMAIN"/>
    <property type="match status" value="1"/>
</dbReference>
<evidence type="ECO:0000256" key="4">
    <source>
        <dbReference type="SAM" id="Coils"/>
    </source>
</evidence>
<dbReference type="PROSITE" id="PS50238">
    <property type="entry name" value="RHOGAP"/>
    <property type="match status" value="1"/>
</dbReference>
<feature type="region of interest" description="Disordered" evidence="5">
    <location>
        <begin position="387"/>
        <end position="506"/>
    </location>
</feature>
<feature type="coiled-coil region" evidence="4">
    <location>
        <begin position="669"/>
        <end position="703"/>
    </location>
</feature>
<dbReference type="SMART" id="SM00233">
    <property type="entry name" value="PH"/>
    <property type="match status" value="1"/>
</dbReference>
<dbReference type="Pfam" id="PF14389">
    <property type="entry name" value="Lzipper-MIP1"/>
    <property type="match status" value="1"/>
</dbReference>
<comment type="function">
    <text evidence="3">Acts as a GTPase activator for the Rac-type GTPase by converting it to an inactive GDP-bound state.</text>
</comment>
<dbReference type="Gene3D" id="2.30.29.30">
    <property type="entry name" value="Pleckstrin-homology domain (PH domain)/Phosphotyrosine-binding domain (PTB)"/>
    <property type="match status" value="1"/>
</dbReference>
<dbReference type="GO" id="GO:0007165">
    <property type="term" value="P:signal transduction"/>
    <property type="evidence" value="ECO:0007669"/>
    <property type="project" value="InterPro"/>
</dbReference>
<name>A0A9Q0NJT9_SALVM</name>
<reference evidence="8" key="2">
    <citation type="journal article" date="2023" name="Int. J. Mol. Sci.">
        <title>De Novo Assembly and Annotation of 11 Diverse Shrub Willow (Salix) Genomes Reveals Novel Gene Organization in Sex-Linked Regions.</title>
        <authorList>
            <person name="Hyden B."/>
            <person name="Feng K."/>
            <person name="Yates T.B."/>
            <person name="Jawdy S."/>
            <person name="Cereghino C."/>
            <person name="Smart L.B."/>
            <person name="Muchero W."/>
        </authorList>
    </citation>
    <scope>NUCLEOTIDE SEQUENCE [LARGE SCALE GENOMIC DNA]</scope>
    <source>
        <tissue evidence="8">Shoot tip</tissue>
    </source>
</reference>
<feature type="coiled-coil region" evidence="4">
    <location>
        <begin position="610"/>
        <end position="644"/>
    </location>
</feature>
<protein>
    <submittedName>
        <fullName evidence="8">RHO GTPASE-ACTIVATING PROTEIN 7-LIKE</fullName>
    </submittedName>
</protein>
<dbReference type="SMART" id="SM00324">
    <property type="entry name" value="RhoGAP"/>
    <property type="match status" value="1"/>
</dbReference>